<dbReference type="InterPro" id="IPR023214">
    <property type="entry name" value="HAD_sf"/>
</dbReference>
<gene>
    <name evidence="8" type="primary">Pitpnm2_0</name>
    <name evidence="8" type="ORF">AEGCAU_R00496</name>
</gene>
<feature type="non-terminal residue" evidence="8">
    <location>
        <position position="831"/>
    </location>
</feature>
<dbReference type="InterPro" id="IPR031315">
    <property type="entry name" value="LNS2/PITP"/>
</dbReference>
<comment type="similarity">
    <text evidence="2">Belongs to the PtdIns transfer protein family. PI transfer class IIA subfamily.</text>
</comment>
<evidence type="ECO:0000256" key="1">
    <source>
        <dbReference type="ARBA" id="ARBA00004184"/>
    </source>
</evidence>
<feature type="signal peptide" evidence="6">
    <location>
        <begin position="1"/>
        <end position="23"/>
    </location>
</feature>
<evidence type="ECO:0000256" key="6">
    <source>
        <dbReference type="SAM" id="SignalP"/>
    </source>
</evidence>
<feature type="domain" description="DDHD" evidence="7">
    <location>
        <begin position="277"/>
        <end position="471"/>
    </location>
</feature>
<dbReference type="Pfam" id="PF24694">
    <property type="entry name" value="LNS2_PITM1-3"/>
    <property type="match status" value="1"/>
</dbReference>
<dbReference type="InterPro" id="IPR001666">
    <property type="entry name" value="PI_transfer"/>
</dbReference>
<dbReference type="PROSITE" id="PS51043">
    <property type="entry name" value="DDHD"/>
    <property type="match status" value="1"/>
</dbReference>
<dbReference type="GO" id="GO:0005737">
    <property type="term" value="C:cytoplasm"/>
    <property type="evidence" value="ECO:0007669"/>
    <property type="project" value="TreeGrafter"/>
</dbReference>
<name>A0A850XR79_AEGCA</name>
<dbReference type="InterPro" id="IPR036412">
    <property type="entry name" value="HAD-like_sf"/>
</dbReference>
<dbReference type="PANTHER" id="PTHR10658:SF41">
    <property type="entry name" value="MEMBRANE-ASSOCIATED PHOSPHATIDYLINOSITOL TRANSFER PROTEIN 2"/>
    <property type="match status" value="1"/>
</dbReference>
<dbReference type="EMBL" id="WEIU01001422">
    <property type="protein sequence ID" value="NWH83934.1"/>
    <property type="molecule type" value="Genomic_DNA"/>
</dbReference>
<feature type="non-terminal residue" evidence="8">
    <location>
        <position position="1"/>
    </location>
</feature>
<protein>
    <submittedName>
        <fullName evidence="8">PITM2 protein</fullName>
    </submittedName>
</protein>
<dbReference type="InterPro" id="IPR004177">
    <property type="entry name" value="DDHD_dom"/>
</dbReference>
<keyword evidence="9" id="KW-1185">Reference proteome</keyword>
<keyword evidence="6" id="KW-0732">Signal</keyword>
<dbReference type="GO" id="GO:0046872">
    <property type="term" value="F:metal ion binding"/>
    <property type="evidence" value="ECO:0007669"/>
    <property type="project" value="InterPro"/>
</dbReference>
<dbReference type="GO" id="GO:0008526">
    <property type="term" value="F:phosphatidylinositol transfer activity"/>
    <property type="evidence" value="ECO:0007669"/>
    <property type="project" value="TreeGrafter"/>
</dbReference>
<feature type="compositionally biased region" description="Basic and acidic residues" evidence="5">
    <location>
        <begin position="216"/>
        <end position="230"/>
    </location>
</feature>
<dbReference type="SUPFAM" id="SSF56784">
    <property type="entry name" value="HAD-like"/>
    <property type="match status" value="1"/>
</dbReference>
<keyword evidence="3" id="KW-0597">Phosphoprotein</keyword>
<proteinExistence type="inferred from homology"/>
<dbReference type="SMART" id="SM00775">
    <property type="entry name" value="LNS2"/>
    <property type="match status" value="1"/>
</dbReference>
<dbReference type="Gene3D" id="3.40.50.1000">
    <property type="entry name" value="HAD superfamily/HAD-like"/>
    <property type="match status" value="1"/>
</dbReference>
<dbReference type="SMART" id="SM01127">
    <property type="entry name" value="DDHD"/>
    <property type="match status" value="1"/>
</dbReference>
<feature type="compositionally biased region" description="Basic and acidic residues" evidence="5">
    <location>
        <begin position="814"/>
        <end position="831"/>
    </location>
</feature>
<dbReference type="GO" id="GO:0008525">
    <property type="term" value="F:phosphatidylcholine transporter activity"/>
    <property type="evidence" value="ECO:0007669"/>
    <property type="project" value="TreeGrafter"/>
</dbReference>
<dbReference type="PANTHER" id="PTHR10658">
    <property type="entry name" value="PHOSPHATIDYLINOSITOL TRANSFER PROTEIN"/>
    <property type="match status" value="1"/>
</dbReference>
<dbReference type="GO" id="GO:0012505">
    <property type="term" value="C:endomembrane system"/>
    <property type="evidence" value="ECO:0007669"/>
    <property type="project" value="UniProtKB-SubCell"/>
</dbReference>
<evidence type="ECO:0000256" key="3">
    <source>
        <dbReference type="ARBA" id="ARBA00022553"/>
    </source>
</evidence>
<evidence type="ECO:0000256" key="4">
    <source>
        <dbReference type="ARBA" id="ARBA00022837"/>
    </source>
</evidence>
<comment type="subcellular location">
    <subcellularLocation>
        <location evidence="1">Endomembrane system</location>
        <topology evidence="1">Peripheral membrane protein</topology>
    </subcellularLocation>
</comment>
<organism evidence="8 9">
    <name type="scientific">Aegithalos caudatus</name>
    <name type="common">Long-tailed tit</name>
    <name type="synonym">Acredula caudata</name>
    <dbReference type="NCBI Taxonomy" id="73327"/>
    <lineage>
        <taxon>Eukaryota</taxon>
        <taxon>Metazoa</taxon>
        <taxon>Chordata</taxon>
        <taxon>Craniata</taxon>
        <taxon>Vertebrata</taxon>
        <taxon>Euteleostomi</taxon>
        <taxon>Archelosauria</taxon>
        <taxon>Archosauria</taxon>
        <taxon>Dinosauria</taxon>
        <taxon>Saurischia</taxon>
        <taxon>Theropoda</taxon>
        <taxon>Coelurosauria</taxon>
        <taxon>Aves</taxon>
        <taxon>Neognathae</taxon>
        <taxon>Neoaves</taxon>
        <taxon>Telluraves</taxon>
        <taxon>Australaves</taxon>
        <taxon>Passeriformes</taxon>
        <taxon>Sylvioidea</taxon>
        <taxon>Aegithalidae</taxon>
        <taxon>Aegithalos</taxon>
    </lineage>
</organism>
<evidence type="ECO:0000313" key="8">
    <source>
        <dbReference type="EMBL" id="NWH83934.1"/>
    </source>
</evidence>
<comment type="caution">
    <text evidence="8">The sequence shown here is derived from an EMBL/GenBank/DDBJ whole genome shotgun (WGS) entry which is preliminary data.</text>
</comment>
<feature type="chain" id="PRO_5032613716" evidence="6">
    <location>
        <begin position="24"/>
        <end position="831"/>
    </location>
</feature>
<dbReference type="GO" id="GO:0031210">
    <property type="term" value="F:phosphatidylcholine binding"/>
    <property type="evidence" value="ECO:0007669"/>
    <property type="project" value="TreeGrafter"/>
</dbReference>
<dbReference type="GO" id="GO:0035091">
    <property type="term" value="F:phosphatidylinositol binding"/>
    <property type="evidence" value="ECO:0007669"/>
    <property type="project" value="TreeGrafter"/>
</dbReference>
<dbReference type="FunFam" id="3.40.50.1000:FF:000173">
    <property type="entry name" value="Membrane-associated phosphatidylinositol transfer protein 2"/>
    <property type="match status" value="1"/>
</dbReference>
<feature type="region of interest" description="Disordered" evidence="5">
    <location>
        <begin position="803"/>
        <end position="831"/>
    </location>
</feature>
<reference evidence="8" key="1">
    <citation type="submission" date="2019-10" db="EMBL/GenBank/DDBJ databases">
        <title>Bird 10,000 Genomes (B10K) Project - Family phase.</title>
        <authorList>
            <person name="Zhang G."/>
        </authorList>
    </citation>
    <scope>NUCLEOTIDE SEQUENCE</scope>
    <source>
        <strain evidence="8">B10K-DU-002-10</strain>
        <tissue evidence="8">Muscle</tissue>
    </source>
</reference>
<accession>A0A850XR79</accession>
<feature type="region of interest" description="Disordered" evidence="5">
    <location>
        <begin position="206"/>
        <end position="233"/>
    </location>
</feature>
<dbReference type="Proteomes" id="UP000628412">
    <property type="component" value="Unassembled WGS sequence"/>
</dbReference>
<evidence type="ECO:0000259" key="7">
    <source>
        <dbReference type="PROSITE" id="PS51043"/>
    </source>
</evidence>
<sequence>QPSKIHVLLLVLHGGNILDSGSGDQSSKQGDVNTITTVFDTVMRVHYPAALGHIAIKLVPCPAICSEAFSLVSSLSPYSYDEGCLSNSQDHIPLAALPLLATSSPQYQEAVATVIVRANQAYSEFIKSQEGTSFNGQVCLVGDCVGGILGFDALCYSNQTVSESQNSSRRGSVVSVQDTDLLSPGITVNNSHCSSGSNLEASRHLSRSNIDIPRSNGEDPKKQLPRKRSDSSTYELDTIKQHQAFLSSLHSSVLRNDPTSRRSSSSTMLDGANIGKFDFEITDFFLFGSPLGLVLALRKTVIPALDIFQLRPACQQVYNLFHPADPSASRLEPLLERKFYLLPPFNIPRYQRFPLGDGNSAVLADVVQSHGAVFMENASLSTPISAPQFRGFRRASEISIASQVSGMADSYTASNIANIAAKWWGTKRIDYALYCPDALTAFPTVALPHLFHASYWESTDVVSFLLRQVMRHENSSVLELDGKEVSVFTPSKPREKWLRKRTNVKLRNVTANHRINDTIANEDGPQTLTGRFMYGPLDMVTLTGEKVDIHIMTQPPSGEWVYFDTEISNSSGRISYVIPEERRLGIGVYPVKMVVRGDHTFADSYITVLPKGTEFVVFSIDGSFAASVSIMGSDPKVRAGAVDVVRHWQDLGYLIIYVTGRPDMQKQRVVAWLAQHNFPHGIVSFCDGLVHDPLRHKANFLKSLITDLHMRIHAAYGSTKDISVYSSISLPPTHIYIVGRPTKKLQSQCQFITEGYAAHLAQLEYNHRARPAKNTTRMALRKGSFGLPSQAEFLRKRNHLLRTISSQPSASAGHRPERTQSQSDSDKDRDR</sequence>
<dbReference type="AlphaFoldDB" id="A0A850XR79"/>
<dbReference type="Pfam" id="PF02862">
    <property type="entry name" value="DDHD"/>
    <property type="match status" value="1"/>
</dbReference>
<evidence type="ECO:0000256" key="2">
    <source>
        <dbReference type="ARBA" id="ARBA00010316"/>
    </source>
</evidence>
<keyword evidence="4" id="KW-0106">Calcium</keyword>
<evidence type="ECO:0000313" key="9">
    <source>
        <dbReference type="Proteomes" id="UP000628412"/>
    </source>
</evidence>
<dbReference type="Pfam" id="PF24695">
    <property type="entry name" value="PITM1-3"/>
    <property type="match status" value="1"/>
</dbReference>
<evidence type="ECO:0000256" key="5">
    <source>
        <dbReference type="SAM" id="MobiDB-lite"/>
    </source>
</evidence>